<dbReference type="EMBL" id="JACGXL010000008">
    <property type="protein sequence ID" value="MBA8889703.1"/>
    <property type="molecule type" value="Genomic_DNA"/>
</dbReference>
<feature type="chain" id="PRO_5032732687" description="Secreted protein (IPTL-CTERM system target)" evidence="1">
    <location>
        <begin position="24"/>
        <end position="174"/>
    </location>
</feature>
<proteinExistence type="predicted"/>
<reference evidence="2 3" key="1">
    <citation type="submission" date="2020-07" db="EMBL/GenBank/DDBJ databases">
        <title>Genomic Encyclopedia of Type Strains, Phase IV (KMG-V): Genome sequencing to study the core and pangenomes of soil and plant-associated prokaryotes.</title>
        <authorList>
            <person name="Whitman W."/>
        </authorList>
    </citation>
    <scope>NUCLEOTIDE SEQUENCE [LARGE SCALE GENOMIC DNA]</scope>
    <source>
        <strain evidence="2 3">RH2WT43</strain>
    </source>
</reference>
<gene>
    <name evidence="2" type="ORF">FHW12_003950</name>
</gene>
<dbReference type="Proteomes" id="UP000550401">
    <property type="component" value="Unassembled WGS sequence"/>
</dbReference>
<sequence length="174" mass="18297">MLDRSLALAPAIACAVATHPAYAFWDPPYVTPPNPVAGQAVSVGIRAGICDAIVEMDGYPRISRSGNALRILFYGVQIRDPDFCNLPIGTLVTPVASLEAGNYTLAVDVLYDNYPFGYDTLHLGVVPFAVGGSPRPAEPVPSMDGAAALLLAVLLAFVARRALSGSAKRGRMLV</sequence>
<dbReference type="AlphaFoldDB" id="A0A839F3T0"/>
<accession>A0A839F3T0</accession>
<evidence type="ECO:0008006" key="4">
    <source>
        <dbReference type="Google" id="ProtNLM"/>
    </source>
</evidence>
<dbReference type="RefSeq" id="WP_182532746.1">
    <property type="nucleotide sequence ID" value="NZ_JACGXL010000008.1"/>
</dbReference>
<comment type="caution">
    <text evidence="2">The sequence shown here is derived from an EMBL/GenBank/DDBJ whole genome shotgun (WGS) entry which is preliminary data.</text>
</comment>
<organism evidence="2 3">
    <name type="scientific">Dokdonella fugitiva</name>
    <dbReference type="NCBI Taxonomy" id="328517"/>
    <lineage>
        <taxon>Bacteria</taxon>
        <taxon>Pseudomonadati</taxon>
        <taxon>Pseudomonadota</taxon>
        <taxon>Gammaproteobacteria</taxon>
        <taxon>Lysobacterales</taxon>
        <taxon>Rhodanobacteraceae</taxon>
        <taxon>Dokdonella</taxon>
    </lineage>
</organism>
<evidence type="ECO:0000256" key="1">
    <source>
        <dbReference type="SAM" id="SignalP"/>
    </source>
</evidence>
<keyword evidence="1" id="KW-0732">Signal</keyword>
<evidence type="ECO:0000313" key="2">
    <source>
        <dbReference type="EMBL" id="MBA8889703.1"/>
    </source>
</evidence>
<evidence type="ECO:0000313" key="3">
    <source>
        <dbReference type="Proteomes" id="UP000550401"/>
    </source>
</evidence>
<keyword evidence="3" id="KW-1185">Reference proteome</keyword>
<protein>
    <recommendedName>
        <fullName evidence="4">Secreted protein (IPTL-CTERM system target)</fullName>
    </recommendedName>
</protein>
<feature type="signal peptide" evidence="1">
    <location>
        <begin position="1"/>
        <end position="23"/>
    </location>
</feature>
<name>A0A839F3T0_9GAMM</name>